<organism evidence="3 4">
    <name type="scientific">Aphis gossypii</name>
    <name type="common">Cotton aphid</name>
    <dbReference type="NCBI Taxonomy" id="80765"/>
    <lineage>
        <taxon>Eukaryota</taxon>
        <taxon>Metazoa</taxon>
        <taxon>Ecdysozoa</taxon>
        <taxon>Arthropoda</taxon>
        <taxon>Hexapoda</taxon>
        <taxon>Insecta</taxon>
        <taxon>Pterygota</taxon>
        <taxon>Neoptera</taxon>
        <taxon>Paraneoptera</taxon>
        <taxon>Hemiptera</taxon>
        <taxon>Sternorrhyncha</taxon>
        <taxon>Aphidomorpha</taxon>
        <taxon>Aphidoidea</taxon>
        <taxon>Aphididae</taxon>
        <taxon>Aphidini</taxon>
        <taxon>Aphis</taxon>
        <taxon>Aphis</taxon>
    </lineage>
</organism>
<proteinExistence type="predicted"/>
<keyword evidence="1" id="KW-0863">Zinc-finger</keyword>
<dbReference type="InterPro" id="IPR013087">
    <property type="entry name" value="Znf_C2H2_type"/>
</dbReference>
<dbReference type="PROSITE" id="PS00028">
    <property type="entry name" value="ZINC_FINGER_C2H2_1"/>
    <property type="match status" value="1"/>
</dbReference>
<dbReference type="AlphaFoldDB" id="A0A9P0JBY3"/>
<evidence type="ECO:0000259" key="2">
    <source>
        <dbReference type="PROSITE" id="PS50157"/>
    </source>
</evidence>
<evidence type="ECO:0000313" key="4">
    <source>
        <dbReference type="Proteomes" id="UP001154329"/>
    </source>
</evidence>
<keyword evidence="1" id="KW-0479">Metal-binding</keyword>
<gene>
    <name evidence="3" type="ORF">APHIGO_LOCUS10663</name>
</gene>
<dbReference type="GO" id="GO:0008270">
    <property type="term" value="F:zinc ion binding"/>
    <property type="evidence" value="ECO:0007669"/>
    <property type="project" value="UniProtKB-KW"/>
</dbReference>
<evidence type="ECO:0000313" key="3">
    <source>
        <dbReference type="EMBL" id="CAH1737055.1"/>
    </source>
</evidence>
<dbReference type="Gene3D" id="3.30.160.60">
    <property type="entry name" value="Classic Zinc Finger"/>
    <property type="match status" value="1"/>
</dbReference>
<dbReference type="InterPro" id="IPR036236">
    <property type="entry name" value="Znf_C2H2_sf"/>
</dbReference>
<feature type="domain" description="C2H2-type" evidence="2">
    <location>
        <begin position="31"/>
        <end position="58"/>
    </location>
</feature>
<reference evidence="3" key="1">
    <citation type="submission" date="2022-02" db="EMBL/GenBank/DDBJ databases">
        <authorList>
            <person name="King R."/>
        </authorList>
    </citation>
    <scope>NUCLEOTIDE SEQUENCE</scope>
</reference>
<reference evidence="3" key="2">
    <citation type="submission" date="2022-10" db="EMBL/GenBank/DDBJ databases">
        <authorList>
            <consortium name="ENA_rothamsted_submissions"/>
            <consortium name="culmorum"/>
            <person name="King R."/>
        </authorList>
    </citation>
    <scope>NUCLEOTIDE SEQUENCE</scope>
</reference>
<evidence type="ECO:0000256" key="1">
    <source>
        <dbReference type="PROSITE-ProRule" id="PRU00042"/>
    </source>
</evidence>
<protein>
    <recommendedName>
        <fullName evidence="2">C2H2-type domain-containing protein</fullName>
    </recommendedName>
</protein>
<accession>A0A9P0JBY3</accession>
<keyword evidence="1" id="KW-0862">Zinc</keyword>
<dbReference type="SUPFAM" id="SSF57667">
    <property type="entry name" value="beta-beta-alpha zinc fingers"/>
    <property type="match status" value="1"/>
</dbReference>
<keyword evidence="4" id="KW-1185">Reference proteome</keyword>
<name>A0A9P0JBY3_APHGO</name>
<sequence>MVKRCSQCTLVMCREDDSSTIHEMALESVQFCCDRCSKVFDNQSDLSHHKRTHGAVRIQPKQIELAPNIYAPNIQPSTSSMEPNISSIDEYDAILVDQSDIEIYISKLEDEDSLDMQETNINTWIRKIKVKLLKTEQKLHPMYEQNNF</sequence>
<dbReference type="PROSITE" id="PS50157">
    <property type="entry name" value="ZINC_FINGER_C2H2_2"/>
    <property type="match status" value="1"/>
</dbReference>
<dbReference type="Proteomes" id="UP001154329">
    <property type="component" value="Chromosome 4"/>
</dbReference>
<dbReference type="EMBL" id="OU899037">
    <property type="protein sequence ID" value="CAH1737055.1"/>
    <property type="molecule type" value="Genomic_DNA"/>
</dbReference>